<accession>A0A1S4ER74</accession>
<keyword evidence="1" id="KW-1185">Reference proteome</keyword>
<name>A0A1S4ER74_DIACI</name>
<dbReference type="PaxDb" id="121845-A0A1S4ER74"/>
<dbReference type="GeneID" id="108254185"/>
<proteinExistence type="predicted"/>
<dbReference type="Proteomes" id="UP000079169">
    <property type="component" value="Unplaced"/>
</dbReference>
<dbReference type="AlphaFoldDB" id="A0A1S4ER74"/>
<evidence type="ECO:0000313" key="2">
    <source>
        <dbReference type="RefSeq" id="XP_017304671.2"/>
    </source>
</evidence>
<organism evidence="1 2">
    <name type="scientific">Diaphorina citri</name>
    <name type="common">Asian citrus psyllid</name>
    <dbReference type="NCBI Taxonomy" id="121845"/>
    <lineage>
        <taxon>Eukaryota</taxon>
        <taxon>Metazoa</taxon>
        <taxon>Ecdysozoa</taxon>
        <taxon>Arthropoda</taxon>
        <taxon>Hexapoda</taxon>
        <taxon>Insecta</taxon>
        <taxon>Pterygota</taxon>
        <taxon>Neoptera</taxon>
        <taxon>Paraneoptera</taxon>
        <taxon>Hemiptera</taxon>
        <taxon>Sternorrhyncha</taxon>
        <taxon>Psylloidea</taxon>
        <taxon>Psyllidae</taxon>
        <taxon>Diaphorininae</taxon>
        <taxon>Diaphorina</taxon>
    </lineage>
</organism>
<dbReference type="KEGG" id="dci:108254185"/>
<evidence type="ECO:0000313" key="1">
    <source>
        <dbReference type="Proteomes" id="UP000079169"/>
    </source>
</evidence>
<protein>
    <submittedName>
        <fullName evidence="2">Uncharacterized protein LOC108254185</fullName>
    </submittedName>
</protein>
<sequence>MDHSTRKFNNYEHTKKEIEKYAAVLNHGEPLNKQFVLKLIKTMMKCNRVCFEDYQNCLKQLKVNVNLSERNEFLIKQIAEFSNKDEQVMKQCYEKLYGKYHHPQSELNTTLDQSAVNIRDDVTNTDLLETFESFKTNLNSEARVAV</sequence>
<gene>
    <name evidence="2" type="primary">LOC108254185</name>
</gene>
<dbReference type="RefSeq" id="XP_017304671.2">
    <property type="nucleotide sequence ID" value="XM_017449182.2"/>
</dbReference>
<reference evidence="2" key="1">
    <citation type="submission" date="2025-08" db="UniProtKB">
        <authorList>
            <consortium name="RefSeq"/>
        </authorList>
    </citation>
    <scope>IDENTIFICATION</scope>
</reference>
<feature type="non-terminal residue" evidence="2">
    <location>
        <position position="146"/>
    </location>
</feature>